<sequence length="367" mass="43384">MHRATLRTWFGNAHYQDRRGWDKGTLRKYTPLVRERVIALKQARIDRQKYFLGSPYVQMDYVKRYPKQERPSLWFIDESVRRAGLQTHAPKKRTQGQNIVQRHRFPIKTIVGLGRIQQACDFIGKKYIVGSREPISVFSTRYYQWFELYPIYRVLAETVEAAVDQLSGFWIDHPIPQVMRVDHATAFRGAIRHVAVIGRFLKFLLNHNVTPLFAAPYRSYTNPHIEGHNRTFTEKLWAKHTFTSRAAIDKECARFNAESEEFFRFKFKQRLRANTLRYRRRRAAVNLHTLTTTRGRRIGFIRFVEIWKERNQEIGIVVLERFIDLPGAYLNQYVFASLDLAAARLHVYSEVEGQATVIRTLRFPYDA</sequence>
<feature type="non-terminal residue" evidence="2">
    <location>
        <position position="367"/>
    </location>
</feature>
<dbReference type="AlphaFoldDB" id="T1C7I6"/>
<comment type="caution">
    <text evidence="2">The sequence shown here is derived from an EMBL/GenBank/DDBJ whole genome shotgun (WGS) entry which is preliminary data.</text>
</comment>
<gene>
    <name evidence="2" type="ORF">B1B_01395</name>
</gene>
<organism evidence="2">
    <name type="scientific">mine drainage metagenome</name>
    <dbReference type="NCBI Taxonomy" id="410659"/>
    <lineage>
        <taxon>unclassified sequences</taxon>
        <taxon>metagenomes</taxon>
        <taxon>ecological metagenomes</taxon>
    </lineage>
</organism>
<dbReference type="SUPFAM" id="SSF53098">
    <property type="entry name" value="Ribonuclease H-like"/>
    <property type="match status" value="1"/>
</dbReference>
<name>T1C7I6_9ZZZZ</name>
<dbReference type="InterPro" id="IPR012337">
    <property type="entry name" value="RNaseH-like_sf"/>
</dbReference>
<dbReference type="Gene3D" id="3.30.420.10">
    <property type="entry name" value="Ribonuclease H-like superfamily/Ribonuclease H"/>
    <property type="match status" value="1"/>
</dbReference>
<dbReference type="InterPro" id="IPR001584">
    <property type="entry name" value="Integrase_cat-core"/>
</dbReference>
<dbReference type="GO" id="GO:0003676">
    <property type="term" value="F:nucleic acid binding"/>
    <property type="evidence" value="ECO:0007669"/>
    <property type="project" value="InterPro"/>
</dbReference>
<accession>T1C7I6</accession>
<feature type="domain" description="Integrase catalytic" evidence="1">
    <location>
        <begin position="102"/>
        <end position="236"/>
    </location>
</feature>
<evidence type="ECO:0000313" key="2">
    <source>
        <dbReference type="EMBL" id="EQD76863.1"/>
    </source>
</evidence>
<evidence type="ECO:0000259" key="1">
    <source>
        <dbReference type="PROSITE" id="PS50994"/>
    </source>
</evidence>
<dbReference type="PROSITE" id="PS50994">
    <property type="entry name" value="INTEGRASE"/>
    <property type="match status" value="1"/>
</dbReference>
<protein>
    <submittedName>
        <fullName evidence="2">Transposase</fullName>
    </submittedName>
</protein>
<dbReference type="EMBL" id="AUZY01000962">
    <property type="protein sequence ID" value="EQD76863.1"/>
    <property type="molecule type" value="Genomic_DNA"/>
</dbReference>
<dbReference type="InterPro" id="IPR036397">
    <property type="entry name" value="RNaseH_sf"/>
</dbReference>
<proteinExistence type="predicted"/>
<reference evidence="2" key="1">
    <citation type="submission" date="2013-08" db="EMBL/GenBank/DDBJ databases">
        <authorList>
            <person name="Mendez C."/>
            <person name="Richter M."/>
            <person name="Ferrer M."/>
            <person name="Sanchez J."/>
        </authorList>
    </citation>
    <scope>NUCLEOTIDE SEQUENCE</scope>
</reference>
<dbReference type="GO" id="GO:0015074">
    <property type="term" value="P:DNA integration"/>
    <property type="evidence" value="ECO:0007669"/>
    <property type="project" value="InterPro"/>
</dbReference>
<reference evidence="2" key="2">
    <citation type="journal article" date="2014" name="ISME J.">
        <title>Microbial stratification in low pH oxic and suboxic macroscopic growths along an acid mine drainage.</title>
        <authorList>
            <person name="Mendez-Garcia C."/>
            <person name="Mesa V."/>
            <person name="Sprenger R.R."/>
            <person name="Richter M."/>
            <person name="Diez M.S."/>
            <person name="Solano J."/>
            <person name="Bargiela R."/>
            <person name="Golyshina O.V."/>
            <person name="Manteca A."/>
            <person name="Ramos J.L."/>
            <person name="Gallego J.R."/>
            <person name="Llorente I."/>
            <person name="Martins Dos Santos V.A."/>
            <person name="Jensen O.N."/>
            <person name="Pelaez A.I."/>
            <person name="Sanchez J."/>
            <person name="Ferrer M."/>
        </authorList>
    </citation>
    <scope>NUCLEOTIDE SEQUENCE</scope>
</reference>